<sequence>MDLTVERLFPEFWRQSWRGRARKDMAATWTPFARWVFAYCCKNNQLVSIRPIGLLNAGQSIYGRIFVFVRSAGHLQRWRDSIGFKYKTGLHRNDHGYDLTLYTGCRTPGYENLRKYVWTIPLTGGISGDPRKYGVVLYTNSDRPDVRVILRTFLGPGGNPDILDV</sequence>
<dbReference type="HOGENOM" id="CLU_1610549_0_0_1"/>
<evidence type="ECO:0000313" key="2">
    <source>
        <dbReference type="Proteomes" id="UP000016930"/>
    </source>
</evidence>
<gene>
    <name evidence="1" type="ORF">CERSUDRAFT_110934</name>
</gene>
<proteinExistence type="predicted"/>
<reference evidence="1 2" key="1">
    <citation type="journal article" date="2012" name="Proc. Natl. Acad. Sci. U.S.A.">
        <title>Comparative genomics of Ceriporiopsis subvermispora and Phanerochaete chrysosporium provide insight into selective ligninolysis.</title>
        <authorList>
            <person name="Fernandez-Fueyo E."/>
            <person name="Ruiz-Duenas F.J."/>
            <person name="Ferreira P."/>
            <person name="Floudas D."/>
            <person name="Hibbett D.S."/>
            <person name="Canessa P."/>
            <person name="Larrondo L.F."/>
            <person name="James T.Y."/>
            <person name="Seelenfreund D."/>
            <person name="Lobos S."/>
            <person name="Polanco R."/>
            <person name="Tello M."/>
            <person name="Honda Y."/>
            <person name="Watanabe T."/>
            <person name="Watanabe T."/>
            <person name="Ryu J.S."/>
            <person name="Kubicek C.P."/>
            <person name="Schmoll M."/>
            <person name="Gaskell J."/>
            <person name="Hammel K.E."/>
            <person name="St John F.J."/>
            <person name="Vanden Wymelenberg A."/>
            <person name="Sabat G."/>
            <person name="Splinter BonDurant S."/>
            <person name="Syed K."/>
            <person name="Yadav J.S."/>
            <person name="Doddapaneni H."/>
            <person name="Subramanian V."/>
            <person name="Lavin J.L."/>
            <person name="Oguiza J.A."/>
            <person name="Perez G."/>
            <person name="Pisabarro A.G."/>
            <person name="Ramirez L."/>
            <person name="Santoyo F."/>
            <person name="Master E."/>
            <person name="Coutinho P.M."/>
            <person name="Henrissat B."/>
            <person name="Lombard V."/>
            <person name="Magnuson J.K."/>
            <person name="Kuees U."/>
            <person name="Hori C."/>
            <person name="Igarashi K."/>
            <person name="Samejima M."/>
            <person name="Held B.W."/>
            <person name="Barry K.W."/>
            <person name="LaButti K.M."/>
            <person name="Lapidus A."/>
            <person name="Lindquist E.A."/>
            <person name="Lucas S.M."/>
            <person name="Riley R."/>
            <person name="Salamov A.A."/>
            <person name="Hoffmeister D."/>
            <person name="Schwenk D."/>
            <person name="Hadar Y."/>
            <person name="Yarden O."/>
            <person name="de Vries R.P."/>
            <person name="Wiebenga A."/>
            <person name="Stenlid J."/>
            <person name="Eastwood D."/>
            <person name="Grigoriev I.V."/>
            <person name="Berka R.M."/>
            <person name="Blanchette R.A."/>
            <person name="Kersten P."/>
            <person name="Martinez A.T."/>
            <person name="Vicuna R."/>
            <person name="Cullen D."/>
        </authorList>
    </citation>
    <scope>NUCLEOTIDE SEQUENCE [LARGE SCALE GENOMIC DNA]</scope>
    <source>
        <strain evidence="1 2">B</strain>
    </source>
</reference>
<evidence type="ECO:0000313" key="1">
    <source>
        <dbReference type="EMBL" id="EMD40341.1"/>
    </source>
</evidence>
<name>M2RN97_CERS8</name>
<keyword evidence="2" id="KW-1185">Reference proteome</keyword>
<protein>
    <submittedName>
        <fullName evidence="1">Uncharacterized protein</fullName>
    </submittedName>
</protein>
<accession>M2RN97</accession>
<dbReference type="EMBL" id="KB445792">
    <property type="protein sequence ID" value="EMD40341.1"/>
    <property type="molecule type" value="Genomic_DNA"/>
</dbReference>
<dbReference type="AlphaFoldDB" id="M2RN97"/>
<organism evidence="1 2">
    <name type="scientific">Ceriporiopsis subvermispora (strain B)</name>
    <name type="common">White-rot fungus</name>
    <name type="synonym">Gelatoporia subvermispora</name>
    <dbReference type="NCBI Taxonomy" id="914234"/>
    <lineage>
        <taxon>Eukaryota</taxon>
        <taxon>Fungi</taxon>
        <taxon>Dikarya</taxon>
        <taxon>Basidiomycota</taxon>
        <taxon>Agaricomycotina</taxon>
        <taxon>Agaricomycetes</taxon>
        <taxon>Polyporales</taxon>
        <taxon>Gelatoporiaceae</taxon>
        <taxon>Gelatoporia</taxon>
    </lineage>
</organism>
<dbReference type="Proteomes" id="UP000016930">
    <property type="component" value="Unassembled WGS sequence"/>
</dbReference>